<sequence>MGHIEATRELAASPEALWDIISDPNTWGQWFTVHDKWLDEPPATLTTGARLTAKIVMLNMANKIEWAVKSVDAPTSLALGGTGMAGVKADFRFTIEPVGTGSRFTVAGDFEGALVKGALAKAVEKDGAKQLDKTLAKLDELASAAV</sequence>
<dbReference type="AlphaFoldDB" id="A0A1X0J135"/>
<keyword evidence="2" id="KW-1185">Reference proteome</keyword>
<dbReference type="InterPro" id="IPR023393">
    <property type="entry name" value="START-like_dom_sf"/>
</dbReference>
<dbReference type="Pfam" id="PF10604">
    <property type="entry name" value="Polyketide_cyc2"/>
    <property type="match status" value="1"/>
</dbReference>
<dbReference type="CDD" id="cd07812">
    <property type="entry name" value="SRPBCC"/>
    <property type="match status" value="1"/>
</dbReference>
<dbReference type="EMBL" id="MVIH01000003">
    <property type="protein sequence ID" value="ORB54705.1"/>
    <property type="molecule type" value="Genomic_DNA"/>
</dbReference>
<dbReference type="OrthoDB" id="4569164at2"/>
<reference evidence="1 2" key="1">
    <citation type="submission" date="2016-12" db="EMBL/GenBank/DDBJ databases">
        <title>The new phylogeny of genus Mycobacterium.</title>
        <authorList>
            <person name="Tortoli E."/>
            <person name="Trovato A."/>
            <person name="Cirillo D.M."/>
        </authorList>
    </citation>
    <scope>NUCLEOTIDE SEQUENCE [LARGE SCALE GENOMIC DNA]</scope>
    <source>
        <strain evidence="1 2">DSM 44223</strain>
    </source>
</reference>
<dbReference type="InterPro" id="IPR019587">
    <property type="entry name" value="Polyketide_cyclase/dehydratase"/>
</dbReference>
<proteinExistence type="predicted"/>
<evidence type="ECO:0000313" key="2">
    <source>
        <dbReference type="Proteomes" id="UP000192534"/>
    </source>
</evidence>
<dbReference type="Gene3D" id="3.30.530.20">
    <property type="match status" value="1"/>
</dbReference>
<name>A0A1X0J135_MYCRH</name>
<comment type="caution">
    <text evidence="1">The sequence shown here is derived from an EMBL/GenBank/DDBJ whole genome shotgun (WGS) entry which is preliminary data.</text>
</comment>
<gene>
    <name evidence="1" type="ORF">BST42_07815</name>
</gene>
<accession>A0A1X0J135</accession>
<protein>
    <submittedName>
        <fullName evidence="1">Polyketide cyclase</fullName>
    </submittedName>
</protein>
<dbReference type="RefSeq" id="WP_083118014.1">
    <property type="nucleotide sequence ID" value="NZ_JACKUO010000022.1"/>
</dbReference>
<organism evidence="1 2">
    <name type="scientific">Mycolicibacterium rhodesiae</name>
    <name type="common">Mycobacterium rhodesiae</name>
    <dbReference type="NCBI Taxonomy" id="36814"/>
    <lineage>
        <taxon>Bacteria</taxon>
        <taxon>Bacillati</taxon>
        <taxon>Actinomycetota</taxon>
        <taxon>Actinomycetes</taxon>
        <taxon>Mycobacteriales</taxon>
        <taxon>Mycobacteriaceae</taxon>
        <taxon>Mycolicibacterium</taxon>
    </lineage>
</organism>
<dbReference type="Proteomes" id="UP000192534">
    <property type="component" value="Unassembled WGS sequence"/>
</dbReference>
<evidence type="ECO:0000313" key="1">
    <source>
        <dbReference type="EMBL" id="ORB54705.1"/>
    </source>
</evidence>
<dbReference type="SUPFAM" id="SSF55961">
    <property type="entry name" value="Bet v1-like"/>
    <property type="match status" value="1"/>
</dbReference>